<feature type="transmembrane region" description="Helical" evidence="12">
    <location>
        <begin position="175"/>
        <end position="194"/>
    </location>
</feature>
<feature type="transmembrane region" description="Helical" evidence="12">
    <location>
        <begin position="143"/>
        <end position="163"/>
    </location>
</feature>
<keyword evidence="3" id="KW-0813">Transport</keyword>
<name>A0A3S6PW79_9MOLL</name>
<protein>
    <recommendedName>
        <fullName evidence="11">ATP synthase subunit a</fullName>
    </recommendedName>
</protein>
<keyword evidence="7 12" id="KW-1133">Transmembrane helix</keyword>
<evidence type="ECO:0000256" key="6">
    <source>
        <dbReference type="ARBA" id="ARBA00022781"/>
    </source>
</evidence>
<dbReference type="PANTHER" id="PTHR11410">
    <property type="entry name" value="ATP SYNTHASE SUBUNIT A"/>
    <property type="match status" value="1"/>
</dbReference>
<keyword evidence="5 12" id="KW-0812">Transmembrane</keyword>
<dbReference type="Gene3D" id="1.20.120.220">
    <property type="entry name" value="ATP synthase, F0 complex, subunit A"/>
    <property type="match status" value="1"/>
</dbReference>
<dbReference type="InterPro" id="IPR000568">
    <property type="entry name" value="ATP_synth_F0_asu"/>
</dbReference>
<sequence length="257" mass="28973">MDKMMMDIFSSFDDHNSTILHLHPLTWLISMWSLFFINSTFWVNPSMLNLSNMIPKQIINIQISRSFSNKIGGFSLITSSLFMMIINFNLMGLIPYVFSTTSHLAMSFSLSLPLWLSLILSSYNNNATSSLASLLPSGTPPFLIPFLPLIEFMSIMVQPLTLAIRIAANISAGHIILTLTGEFLSSSILHLSILPSSMMLLIQIGYFIFEIGIAIIQGYIFSLLITLYSDNHQLMSTKNKPFNLKMIYHPNTFNVML</sequence>
<keyword evidence="13" id="KW-0496">Mitochondrion</keyword>
<comment type="similarity">
    <text evidence="2">Belongs to the ATPase A chain family.</text>
</comment>
<evidence type="ECO:0000256" key="2">
    <source>
        <dbReference type="ARBA" id="ARBA00006810"/>
    </source>
</evidence>
<keyword evidence="6" id="KW-0375">Hydrogen ion transport</keyword>
<geneLocation type="mitochondrion" evidence="13"/>
<dbReference type="Pfam" id="PF00119">
    <property type="entry name" value="ATP-synt_A"/>
    <property type="match status" value="1"/>
</dbReference>
<feature type="transmembrane region" description="Helical" evidence="12">
    <location>
        <begin position="200"/>
        <end position="228"/>
    </location>
</feature>
<dbReference type="PANTHER" id="PTHR11410:SF0">
    <property type="entry name" value="ATP SYNTHASE SUBUNIT A"/>
    <property type="match status" value="1"/>
</dbReference>
<dbReference type="GO" id="GO:0046933">
    <property type="term" value="F:proton-transporting ATP synthase activity, rotational mechanism"/>
    <property type="evidence" value="ECO:0007669"/>
    <property type="project" value="TreeGrafter"/>
</dbReference>
<reference evidence="13" key="1">
    <citation type="submission" date="2017-02" db="EMBL/GenBank/DDBJ databases">
        <title>Tremoctopus violaceus complete mitogenome.</title>
        <authorList>
            <person name="Shen K.-N."/>
        </authorList>
    </citation>
    <scope>NUCLEOTIDE SEQUENCE</scope>
</reference>
<evidence type="ECO:0000256" key="1">
    <source>
        <dbReference type="ARBA" id="ARBA00004141"/>
    </source>
</evidence>
<evidence type="ECO:0000256" key="10">
    <source>
        <dbReference type="ARBA" id="ARBA00023310"/>
    </source>
</evidence>
<evidence type="ECO:0000256" key="5">
    <source>
        <dbReference type="ARBA" id="ARBA00022692"/>
    </source>
</evidence>
<evidence type="ECO:0000256" key="9">
    <source>
        <dbReference type="ARBA" id="ARBA00023136"/>
    </source>
</evidence>
<dbReference type="AlphaFoldDB" id="A0A3S6PW79"/>
<keyword evidence="10" id="KW-0066">ATP synthesis</keyword>
<dbReference type="PRINTS" id="PR00123">
    <property type="entry name" value="ATPASEA"/>
</dbReference>
<feature type="transmembrane region" description="Helical" evidence="12">
    <location>
        <begin position="20"/>
        <end position="43"/>
    </location>
</feature>
<dbReference type="EMBL" id="KY649286">
    <property type="protein sequence ID" value="ATR85787.1"/>
    <property type="molecule type" value="Genomic_DNA"/>
</dbReference>
<evidence type="ECO:0000256" key="7">
    <source>
        <dbReference type="ARBA" id="ARBA00022989"/>
    </source>
</evidence>
<keyword evidence="9 12" id="KW-0472">Membrane</keyword>
<organism evidence="13">
    <name type="scientific">Tremoctopus violaceus</name>
    <dbReference type="NCBI Taxonomy" id="102883"/>
    <lineage>
        <taxon>Eukaryota</taxon>
        <taxon>Metazoa</taxon>
        <taxon>Spiralia</taxon>
        <taxon>Lophotrochozoa</taxon>
        <taxon>Mollusca</taxon>
        <taxon>Cephalopoda</taxon>
        <taxon>Coleoidea</taxon>
        <taxon>Octopodiformes</taxon>
        <taxon>Octopoda</taxon>
        <taxon>Incirrata</taxon>
        <taxon>Tremoctopodidae</taxon>
        <taxon>Tremoctopus</taxon>
    </lineage>
</organism>
<keyword evidence="4" id="KW-0138">CF(0)</keyword>
<feature type="transmembrane region" description="Helical" evidence="12">
    <location>
        <begin position="104"/>
        <end position="123"/>
    </location>
</feature>
<comment type="subcellular location">
    <subcellularLocation>
        <location evidence="1">Membrane</location>
        <topology evidence="1">Multi-pass membrane protein</topology>
    </subcellularLocation>
    <subcellularLocation>
        <location evidence="11">Mitochondrion inner membrane</location>
        <topology evidence="11">Multi-pass membrane protein</topology>
    </subcellularLocation>
</comment>
<dbReference type="InterPro" id="IPR045083">
    <property type="entry name" value="ATP_synth_F0_asu_bact/mt"/>
</dbReference>
<evidence type="ECO:0000256" key="12">
    <source>
        <dbReference type="SAM" id="Phobius"/>
    </source>
</evidence>
<dbReference type="CDD" id="cd00310">
    <property type="entry name" value="ATP-synt_Fo_a_6"/>
    <property type="match status" value="1"/>
</dbReference>
<keyword evidence="8" id="KW-0406">Ion transport</keyword>
<dbReference type="GO" id="GO:0005743">
    <property type="term" value="C:mitochondrial inner membrane"/>
    <property type="evidence" value="ECO:0007669"/>
    <property type="project" value="UniProtKB-SubCell"/>
</dbReference>
<dbReference type="GeneID" id="77667622"/>
<accession>A0A3S6PW79</accession>
<gene>
    <name evidence="13" type="primary">atp6</name>
</gene>
<feature type="transmembrane region" description="Helical" evidence="12">
    <location>
        <begin position="74"/>
        <end position="97"/>
    </location>
</feature>
<evidence type="ECO:0000256" key="4">
    <source>
        <dbReference type="ARBA" id="ARBA00022547"/>
    </source>
</evidence>
<dbReference type="RefSeq" id="YP_010627089.1">
    <property type="nucleotide sequence ID" value="NC_070289.1"/>
</dbReference>
<evidence type="ECO:0000256" key="11">
    <source>
        <dbReference type="RuleBase" id="RU004450"/>
    </source>
</evidence>
<evidence type="ECO:0000256" key="3">
    <source>
        <dbReference type="ARBA" id="ARBA00022448"/>
    </source>
</evidence>
<dbReference type="NCBIfam" id="TIGR01131">
    <property type="entry name" value="ATP_synt_6_or_A"/>
    <property type="match status" value="1"/>
</dbReference>
<dbReference type="GO" id="GO:0045259">
    <property type="term" value="C:proton-transporting ATP synthase complex"/>
    <property type="evidence" value="ECO:0007669"/>
    <property type="project" value="UniProtKB-KW"/>
</dbReference>
<evidence type="ECO:0000256" key="8">
    <source>
        <dbReference type="ARBA" id="ARBA00023065"/>
    </source>
</evidence>
<dbReference type="SUPFAM" id="SSF81336">
    <property type="entry name" value="F1F0 ATP synthase subunit A"/>
    <property type="match status" value="1"/>
</dbReference>
<evidence type="ECO:0000313" key="13">
    <source>
        <dbReference type="EMBL" id="ATR85787.1"/>
    </source>
</evidence>
<dbReference type="InterPro" id="IPR035908">
    <property type="entry name" value="F0_ATP_A_sf"/>
</dbReference>
<proteinExistence type="inferred from homology"/>